<keyword evidence="3" id="KW-1185">Reference proteome</keyword>
<dbReference type="EMBL" id="JAEQNE010000005">
    <property type="protein sequence ID" value="MBL0393470.1"/>
    <property type="molecule type" value="Genomic_DNA"/>
</dbReference>
<dbReference type="PROSITE" id="PS51257">
    <property type="entry name" value="PROKAR_LIPOPROTEIN"/>
    <property type="match status" value="1"/>
</dbReference>
<evidence type="ECO:0000313" key="2">
    <source>
        <dbReference type="EMBL" id="MBL0393470.1"/>
    </source>
</evidence>
<evidence type="ECO:0000313" key="3">
    <source>
        <dbReference type="Proteomes" id="UP000599109"/>
    </source>
</evidence>
<evidence type="ECO:0000256" key="1">
    <source>
        <dbReference type="SAM" id="MobiDB-lite"/>
    </source>
</evidence>
<protein>
    <submittedName>
        <fullName evidence="2">Uncharacterized protein</fullName>
    </submittedName>
</protein>
<dbReference type="RefSeq" id="WP_201676132.1">
    <property type="nucleotide sequence ID" value="NZ_JAEQNE010000005.1"/>
</dbReference>
<sequence>MRLLVLAALLALLAGCGNKPRQPDWLVNADSAQDRFERAYLSGRDAAALTEFERFRHEVASTGQPALVARAELTRCAVRVASLDFSPCSGFEPLRPDVGDAERAYADFLEGKLPPDQAKALPEDYRGLVGEGGSGRLEKIRNPVSRLIAAGVLLRTGSADPKVLEIASSTASEQGWRRAVMAWLGAQAMLADKNGDADAAARLRRRMELAAEEPEAPARRLREPRPSEGVRKVME</sequence>
<reference evidence="2 3" key="1">
    <citation type="journal article" date="2017" name="Int. J. Syst. Evol. Microbiol.">
        <title>Ramlibacter monticola sp. nov., isolated from forest soil.</title>
        <authorList>
            <person name="Chaudhary D.K."/>
            <person name="Kim J."/>
        </authorList>
    </citation>
    <scope>NUCLEOTIDE SEQUENCE [LARGE SCALE GENOMIC DNA]</scope>
    <source>
        <strain evidence="2 3">KACC 19175</strain>
    </source>
</reference>
<feature type="region of interest" description="Disordered" evidence="1">
    <location>
        <begin position="210"/>
        <end position="235"/>
    </location>
</feature>
<name>A0A936Z1V6_9BURK</name>
<organism evidence="2 3">
    <name type="scientific">Ramlibacter monticola</name>
    <dbReference type="NCBI Taxonomy" id="1926872"/>
    <lineage>
        <taxon>Bacteria</taxon>
        <taxon>Pseudomonadati</taxon>
        <taxon>Pseudomonadota</taxon>
        <taxon>Betaproteobacteria</taxon>
        <taxon>Burkholderiales</taxon>
        <taxon>Comamonadaceae</taxon>
        <taxon>Ramlibacter</taxon>
    </lineage>
</organism>
<proteinExistence type="predicted"/>
<feature type="compositionally biased region" description="Basic and acidic residues" evidence="1">
    <location>
        <begin position="216"/>
        <end position="235"/>
    </location>
</feature>
<gene>
    <name evidence="2" type="ORF">JJ685_20205</name>
</gene>
<dbReference type="Proteomes" id="UP000599109">
    <property type="component" value="Unassembled WGS sequence"/>
</dbReference>
<accession>A0A936Z1V6</accession>
<dbReference type="AlphaFoldDB" id="A0A936Z1V6"/>
<comment type="caution">
    <text evidence="2">The sequence shown here is derived from an EMBL/GenBank/DDBJ whole genome shotgun (WGS) entry which is preliminary data.</text>
</comment>